<organism evidence="2 3">
    <name type="scientific">Simplicispira metamorpha</name>
    <dbReference type="NCBI Taxonomy" id="80881"/>
    <lineage>
        <taxon>Bacteria</taxon>
        <taxon>Pseudomonadati</taxon>
        <taxon>Pseudomonadota</taxon>
        <taxon>Betaproteobacteria</taxon>
        <taxon>Burkholderiales</taxon>
        <taxon>Comamonadaceae</taxon>
        <taxon>Simplicispira</taxon>
    </lineage>
</organism>
<dbReference type="AlphaFoldDB" id="A0A4R2N809"/>
<keyword evidence="1" id="KW-0812">Transmembrane</keyword>
<keyword evidence="1" id="KW-1133">Transmembrane helix</keyword>
<dbReference type="NCBIfam" id="NF041437">
    <property type="entry name" value="TfpZ"/>
    <property type="match status" value="1"/>
</dbReference>
<evidence type="ECO:0000256" key="1">
    <source>
        <dbReference type="SAM" id="Phobius"/>
    </source>
</evidence>
<gene>
    <name evidence="2" type="ORF">EV674_1144</name>
</gene>
<feature type="transmembrane region" description="Helical" evidence="1">
    <location>
        <begin position="12"/>
        <end position="35"/>
    </location>
</feature>
<dbReference type="InterPro" id="IPR047814">
    <property type="entry name" value="TfpX/TfpZ-like"/>
</dbReference>
<name>A0A4R2N809_9BURK</name>
<proteinExistence type="predicted"/>
<dbReference type="OrthoDB" id="8613597at2"/>
<feature type="transmembrane region" description="Helical" evidence="1">
    <location>
        <begin position="80"/>
        <end position="99"/>
    </location>
</feature>
<evidence type="ECO:0008006" key="4">
    <source>
        <dbReference type="Google" id="ProtNLM"/>
    </source>
</evidence>
<feature type="transmembrane region" description="Helical" evidence="1">
    <location>
        <begin position="47"/>
        <end position="68"/>
    </location>
</feature>
<evidence type="ECO:0000313" key="2">
    <source>
        <dbReference type="EMBL" id="TCP17049.1"/>
    </source>
</evidence>
<comment type="caution">
    <text evidence="2">The sequence shown here is derived from an EMBL/GenBank/DDBJ whole genome shotgun (WGS) entry which is preliminary data.</text>
</comment>
<keyword evidence="1" id="KW-0472">Membrane</keyword>
<sequence length="251" mass="27757">MPSWKSRLRASAIHLAISLSVATLAALVVFGWWYPYPYRELSGGRELFALMVAVDVVLGPLITLVIFNPAKTRRHLMMDFTVIGLLQVAALAYGLWAVFTTRPVHLVFEYHRMTVVHAVDIEPETLAKAPPGLQQLPLRGPTLLSLRPLQPSEAIESILQATGGIPQAAQPSLWQPYEAAHEQVLKESRPAAQLKERFPSHADAIDRAVLSTGRSLDALRYLPLISRKTAWTVLIDAQSTQPVGWVALDSF</sequence>
<evidence type="ECO:0000313" key="3">
    <source>
        <dbReference type="Proteomes" id="UP000295182"/>
    </source>
</evidence>
<dbReference type="RefSeq" id="WP_119013984.1">
    <property type="nucleotide sequence ID" value="NZ_QXNC01000025.1"/>
</dbReference>
<protein>
    <recommendedName>
        <fullName evidence="4">Pilus assembly protein</fullName>
    </recommendedName>
</protein>
<dbReference type="EMBL" id="SLXH01000014">
    <property type="protein sequence ID" value="TCP17049.1"/>
    <property type="molecule type" value="Genomic_DNA"/>
</dbReference>
<reference evidence="2 3" key="1">
    <citation type="submission" date="2019-03" db="EMBL/GenBank/DDBJ databases">
        <title>Genomic Encyclopedia of Type Strains, Phase IV (KMG-IV): sequencing the most valuable type-strain genomes for metagenomic binning, comparative biology and taxonomic classification.</title>
        <authorList>
            <person name="Goeker M."/>
        </authorList>
    </citation>
    <scope>NUCLEOTIDE SEQUENCE [LARGE SCALE GENOMIC DNA]</scope>
    <source>
        <strain evidence="2 3">DSM 1837</strain>
    </source>
</reference>
<keyword evidence="3" id="KW-1185">Reference proteome</keyword>
<accession>A0A4R2N809</accession>
<dbReference type="Proteomes" id="UP000295182">
    <property type="component" value="Unassembled WGS sequence"/>
</dbReference>